<name>A0ABS9SI25_9BACT</name>
<evidence type="ECO:0000256" key="7">
    <source>
        <dbReference type="SAM" id="Phobius"/>
    </source>
</evidence>
<evidence type="ECO:0000256" key="5">
    <source>
        <dbReference type="ARBA" id="ARBA00022989"/>
    </source>
</evidence>
<dbReference type="PANTHER" id="PTHR37937:SF1">
    <property type="entry name" value="CONJUGATIVE TRANSFER: DNA TRANSPORT"/>
    <property type="match status" value="1"/>
</dbReference>
<gene>
    <name evidence="9" type="ORF">MKP09_08920</name>
</gene>
<dbReference type="InterPro" id="IPR003688">
    <property type="entry name" value="TraG/VirD4"/>
</dbReference>
<evidence type="ECO:0000313" key="9">
    <source>
        <dbReference type="EMBL" id="MCH5598021.1"/>
    </source>
</evidence>
<sequence length="659" mass="74216">MQTNENEMGLKKIMDMTRLISVVLLVLHFYDSCYGFFRLQGWTHAISDQVLNNIHKTGLFNNFHKCKLLALVFLILSLLGVKAKKAEAFNYRLCVAYIVTGLLLYIIGALVFVSPGNAATLTVIYVTITGTGYLLFIIGGTMLFRVIKHKLSRDVFNTANETFPQEERLLTNSYSINLPTKYQLKNKTRNGWINIINAFRGGILLMGLPGSGKTLIAKEILKQQIEKGFAMFIHDFKYPDLTNVAYNHYLKNKKQYKATPQFYIINFEDIQQRCNPLLPECINSITDAASASRAILLGLNQEWIGKQGDFWVESSINFITALIWYLRLYQDGKYCTLPHVIELAQTPLDKLFTILAAQPSLEVLVMPFVRAYEEDAGKQLIGQISGAAISLGTLASEKLYYVLSGNDFSMNINDPEHPKIVCIANNPQVSNIYSAVISLYLNTLQKLLKEQQQQPCGILLEEFANISWYNADKFLSVCRSYLVNVIMVIQDASQLILHYGEKQAKVILAMVGNIISGQVTGESAKQLSERFGKIMQDRQSLTINSSDTSLSKSRQLDYAIPQSTIASLSAGEVVGVVVDNPDQRINQKMFHGQVQHDFDALKKEEAGFKLLPKERVDGNAIRNQFMRIKLEVKAIVEEEMERIMNMPGHQTAIVRKNGS</sequence>
<dbReference type="RefSeq" id="WP_240827370.1">
    <property type="nucleotide sequence ID" value="NZ_JAKWBL010000001.1"/>
</dbReference>
<keyword evidence="10" id="KW-1185">Reference proteome</keyword>
<proteinExistence type="inferred from homology"/>
<evidence type="ECO:0000256" key="6">
    <source>
        <dbReference type="ARBA" id="ARBA00023136"/>
    </source>
</evidence>
<protein>
    <submittedName>
        <fullName evidence="9">YWFCY domain-containing protein</fullName>
    </submittedName>
</protein>
<evidence type="ECO:0000256" key="3">
    <source>
        <dbReference type="ARBA" id="ARBA00022475"/>
    </source>
</evidence>
<dbReference type="Gene3D" id="3.40.50.300">
    <property type="entry name" value="P-loop containing nucleotide triphosphate hydrolases"/>
    <property type="match status" value="2"/>
</dbReference>
<dbReference type="SUPFAM" id="SSF52540">
    <property type="entry name" value="P-loop containing nucleoside triphosphate hydrolases"/>
    <property type="match status" value="1"/>
</dbReference>
<comment type="similarity">
    <text evidence="2">Belongs to the VirD4/TraG family.</text>
</comment>
<dbReference type="Pfam" id="PF02534">
    <property type="entry name" value="T4SS-DNA_transf"/>
    <property type="match status" value="1"/>
</dbReference>
<keyword evidence="6 7" id="KW-0472">Membrane</keyword>
<dbReference type="InterPro" id="IPR027417">
    <property type="entry name" value="P-loop_NTPase"/>
</dbReference>
<accession>A0ABS9SI25</accession>
<reference evidence="9 10" key="1">
    <citation type="submission" date="2022-02" db="EMBL/GenBank/DDBJ databases">
        <authorList>
            <person name="Min J."/>
        </authorList>
    </citation>
    <scope>NUCLEOTIDE SEQUENCE [LARGE SCALE GENOMIC DNA]</scope>
    <source>
        <strain evidence="9 10">GR10-1</strain>
    </source>
</reference>
<keyword evidence="5 7" id="KW-1133">Transmembrane helix</keyword>
<organism evidence="9 10">
    <name type="scientific">Niabella ginsengisoli</name>
    <dbReference type="NCBI Taxonomy" id="522298"/>
    <lineage>
        <taxon>Bacteria</taxon>
        <taxon>Pseudomonadati</taxon>
        <taxon>Bacteroidota</taxon>
        <taxon>Chitinophagia</taxon>
        <taxon>Chitinophagales</taxon>
        <taxon>Chitinophagaceae</taxon>
        <taxon>Niabella</taxon>
    </lineage>
</organism>
<feature type="domain" description="YWFCY" evidence="8">
    <location>
        <begin position="5"/>
        <end position="148"/>
    </location>
</feature>
<evidence type="ECO:0000259" key="8">
    <source>
        <dbReference type="Pfam" id="PF14293"/>
    </source>
</evidence>
<dbReference type="InterPro" id="IPR051539">
    <property type="entry name" value="T4SS-coupling_protein"/>
</dbReference>
<dbReference type="CDD" id="cd01127">
    <property type="entry name" value="TrwB_TraG_TraD_VirD4"/>
    <property type="match status" value="1"/>
</dbReference>
<feature type="transmembrane region" description="Helical" evidence="7">
    <location>
        <begin position="119"/>
        <end position="144"/>
    </location>
</feature>
<dbReference type="Pfam" id="PF14293">
    <property type="entry name" value="YWFCY"/>
    <property type="match status" value="1"/>
</dbReference>
<keyword evidence="3" id="KW-1003">Cell membrane</keyword>
<feature type="transmembrane region" description="Helical" evidence="7">
    <location>
        <begin position="93"/>
        <end position="113"/>
    </location>
</feature>
<feature type="transmembrane region" description="Helical" evidence="7">
    <location>
        <begin position="59"/>
        <end position="81"/>
    </location>
</feature>
<dbReference type="Proteomes" id="UP001202248">
    <property type="component" value="Unassembled WGS sequence"/>
</dbReference>
<dbReference type="EMBL" id="JAKWBL010000001">
    <property type="protein sequence ID" value="MCH5598021.1"/>
    <property type="molecule type" value="Genomic_DNA"/>
</dbReference>
<comment type="subcellular location">
    <subcellularLocation>
        <location evidence="1">Cell membrane</location>
        <topology evidence="1">Multi-pass membrane protein</topology>
    </subcellularLocation>
</comment>
<dbReference type="PANTHER" id="PTHR37937">
    <property type="entry name" value="CONJUGATIVE TRANSFER: DNA TRANSPORT"/>
    <property type="match status" value="1"/>
</dbReference>
<evidence type="ECO:0000256" key="1">
    <source>
        <dbReference type="ARBA" id="ARBA00004651"/>
    </source>
</evidence>
<keyword evidence="4 7" id="KW-0812">Transmembrane</keyword>
<comment type="caution">
    <text evidence="9">The sequence shown here is derived from an EMBL/GenBank/DDBJ whole genome shotgun (WGS) entry which is preliminary data.</text>
</comment>
<evidence type="ECO:0000256" key="2">
    <source>
        <dbReference type="ARBA" id="ARBA00008806"/>
    </source>
</evidence>
<dbReference type="InterPro" id="IPR025988">
    <property type="entry name" value="YWFCY_dom"/>
</dbReference>
<evidence type="ECO:0000256" key="4">
    <source>
        <dbReference type="ARBA" id="ARBA00022692"/>
    </source>
</evidence>
<evidence type="ECO:0000313" key="10">
    <source>
        <dbReference type="Proteomes" id="UP001202248"/>
    </source>
</evidence>